<keyword evidence="8" id="KW-0966">Cell projection</keyword>
<evidence type="ECO:0000256" key="3">
    <source>
        <dbReference type="ARBA" id="ARBA00014754"/>
    </source>
</evidence>
<dbReference type="SMART" id="SM00858">
    <property type="entry name" value="SAF"/>
    <property type="match status" value="1"/>
</dbReference>
<evidence type="ECO:0000256" key="6">
    <source>
        <dbReference type="ARBA" id="ARBA00025643"/>
    </source>
</evidence>
<evidence type="ECO:0000256" key="4">
    <source>
        <dbReference type="ARBA" id="ARBA00022729"/>
    </source>
</evidence>
<evidence type="ECO:0000313" key="9">
    <source>
        <dbReference type="Proteomes" id="UP000859505"/>
    </source>
</evidence>
<dbReference type="Gene3D" id="2.30.30.760">
    <property type="match status" value="1"/>
</dbReference>
<dbReference type="PANTHER" id="PTHR36307:SF1">
    <property type="entry name" value="FLAGELLA BASAL BODY P-RING FORMATION PROTEIN FLGA"/>
    <property type="match status" value="1"/>
</dbReference>
<keyword evidence="4" id="KW-0732">Signal</keyword>
<comment type="function">
    <text evidence="6">Involved in the assembly process of the P-ring formation. It may associate with FlgF on the rod constituting a structure essential for the P-ring assembly or may act as a modulator protein for the P-ring assembly.</text>
</comment>
<keyword evidence="8" id="KW-0969">Cilium</keyword>
<dbReference type="Pfam" id="PF13144">
    <property type="entry name" value="ChapFlgA"/>
    <property type="match status" value="1"/>
</dbReference>
<dbReference type="GO" id="GO:0042597">
    <property type="term" value="C:periplasmic space"/>
    <property type="evidence" value="ECO:0007669"/>
    <property type="project" value="UniProtKB-SubCell"/>
</dbReference>
<organism evidence="8 9">
    <name type="scientific">Aeromonas hydrophila</name>
    <dbReference type="NCBI Taxonomy" id="644"/>
    <lineage>
        <taxon>Bacteria</taxon>
        <taxon>Pseudomonadati</taxon>
        <taxon>Pseudomonadota</taxon>
        <taxon>Gammaproteobacteria</taxon>
        <taxon>Aeromonadales</taxon>
        <taxon>Aeromonadaceae</taxon>
        <taxon>Aeromonas</taxon>
    </lineage>
</organism>
<evidence type="ECO:0000259" key="7">
    <source>
        <dbReference type="SMART" id="SM00858"/>
    </source>
</evidence>
<name>A0AAD3YID9_AERHY</name>
<comment type="caution">
    <text evidence="8">The sequence shown here is derived from an EMBL/GenBank/DDBJ whole genome shotgun (WGS) entry which is preliminary data.</text>
</comment>
<dbReference type="EMBL" id="DACTUL010000003">
    <property type="protein sequence ID" value="HAT6342965.1"/>
    <property type="molecule type" value="Genomic_DNA"/>
</dbReference>
<reference evidence="8" key="2">
    <citation type="submission" date="2020-01" db="EMBL/GenBank/DDBJ databases">
        <authorList>
            <consortium name="NCBI Pathogen Detection Project"/>
        </authorList>
    </citation>
    <scope>NUCLEOTIDE SEQUENCE</scope>
    <source>
        <strain evidence="8">OLC2673_Aeromonas</strain>
    </source>
</reference>
<dbReference type="Proteomes" id="UP000859505">
    <property type="component" value="Unassembled WGS sequence"/>
</dbReference>
<dbReference type="InterPro" id="IPR013974">
    <property type="entry name" value="SAF"/>
</dbReference>
<dbReference type="Gene3D" id="3.90.1210.10">
    <property type="entry name" value="Antifreeze-like/N-acetylneuraminic acid synthase C-terminal domain"/>
    <property type="match status" value="1"/>
</dbReference>
<dbReference type="AlphaFoldDB" id="A0AAD3YID9"/>
<keyword evidence="8" id="KW-0282">Flagellum</keyword>
<dbReference type="Pfam" id="PF17656">
    <property type="entry name" value="ChapFlgA_N"/>
    <property type="match status" value="1"/>
</dbReference>
<proteinExistence type="inferred from homology"/>
<dbReference type="OMA" id="RYEIQVN"/>
<protein>
    <recommendedName>
        <fullName evidence="3">Flagella basal body P-ring formation protein FlgA</fullName>
    </recommendedName>
</protein>
<keyword evidence="5" id="KW-0574">Periplasm</keyword>
<dbReference type="NCBIfam" id="TIGR03170">
    <property type="entry name" value="flgA_cterm"/>
    <property type="match status" value="1"/>
</dbReference>
<dbReference type="PANTHER" id="PTHR36307">
    <property type="entry name" value="FLAGELLA BASAL BODY P-RING FORMATION PROTEIN FLGA"/>
    <property type="match status" value="1"/>
</dbReference>
<evidence type="ECO:0000256" key="2">
    <source>
        <dbReference type="ARBA" id="ARBA00010474"/>
    </source>
</evidence>
<reference evidence="8" key="1">
    <citation type="journal article" date="2018" name="Genome Biol.">
        <title>SKESA: strategic k-mer extension for scrupulous assemblies.</title>
        <authorList>
            <person name="Souvorov A."/>
            <person name="Agarwala R."/>
            <person name="Lipman D.J."/>
        </authorList>
    </citation>
    <scope>NUCLEOTIDE SEQUENCE</scope>
    <source>
        <strain evidence="8">OLC2673_Aeromonas</strain>
    </source>
</reference>
<gene>
    <name evidence="8" type="primary">flgA</name>
    <name evidence="8" type="ORF">JAJ28_000647</name>
</gene>
<evidence type="ECO:0000313" key="8">
    <source>
        <dbReference type="EMBL" id="HAT6342965.1"/>
    </source>
</evidence>
<accession>A0AAD3YID9</accession>
<dbReference type="GO" id="GO:0044780">
    <property type="term" value="P:bacterial-type flagellum assembly"/>
    <property type="evidence" value="ECO:0007669"/>
    <property type="project" value="InterPro"/>
</dbReference>
<evidence type="ECO:0000256" key="5">
    <source>
        <dbReference type="ARBA" id="ARBA00022764"/>
    </source>
</evidence>
<feature type="domain" description="SAF" evidence="7">
    <location>
        <begin position="163"/>
        <end position="225"/>
    </location>
</feature>
<dbReference type="InterPro" id="IPR041231">
    <property type="entry name" value="FlgA_N"/>
</dbReference>
<dbReference type="InterPro" id="IPR017585">
    <property type="entry name" value="SAF_FlgA"/>
</dbReference>
<dbReference type="CDD" id="cd11614">
    <property type="entry name" value="SAF_CpaB_FlgA_like"/>
    <property type="match status" value="1"/>
</dbReference>
<comment type="similarity">
    <text evidence="2">Belongs to the FlgA family.</text>
</comment>
<sequence>MVDRVQDTGHKHSLKTLGINHACVLACVRLSMSLRTNSEASIVKYGDIREQLIGQRAKMISRLFLTLLLFCGISHATASEVTSYLQEKAQDFVLGQLDVPLDAQVQVQAASIDERLPLSRCDEHLAITLPAKMEIRRNTTVYLKCEEEKPWDLYLPVRVSIQKPYVTVSTPVAKGDILSEGVLTQAYQDQTLMRGDYLSDTTALIGVRSKRELKPGQPIRLSQVCVVCKGDQVTLSAENSSMQIKTMARALQDGSFGDMIRLVNIRSGKTVQGKVNAVGSVVVTF</sequence>
<dbReference type="InterPro" id="IPR039246">
    <property type="entry name" value="Flagellar_FlgA"/>
</dbReference>
<comment type="subcellular location">
    <subcellularLocation>
        <location evidence="1">Periplasm</location>
    </subcellularLocation>
</comment>
<evidence type="ECO:0000256" key="1">
    <source>
        <dbReference type="ARBA" id="ARBA00004418"/>
    </source>
</evidence>